<dbReference type="Gene3D" id="2.160.10.10">
    <property type="entry name" value="Hexapeptide repeat proteins"/>
    <property type="match status" value="1"/>
</dbReference>
<dbReference type="SUPFAM" id="SSF51161">
    <property type="entry name" value="Trimeric LpxA-like enzymes"/>
    <property type="match status" value="1"/>
</dbReference>
<evidence type="ECO:0000256" key="1">
    <source>
        <dbReference type="ARBA" id="ARBA00007274"/>
    </source>
</evidence>
<organism evidence="7 8">
    <name type="scientific">Secundilactobacillus hailunensis</name>
    <dbReference type="NCBI Taxonomy" id="2559923"/>
    <lineage>
        <taxon>Bacteria</taxon>
        <taxon>Bacillati</taxon>
        <taxon>Bacillota</taxon>
        <taxon>Bacilli</taxon>
        <taxon>Lactobacillales</taxon>
        <taxon>Lactobacillaceae</taxon>
        <taxon>Secundilactobacillus</taxon>
    </lineage>
</organism>
<keyword evidence="4 5" id="KW-0012">Acyltransferase</keyword>
<keyword evidence="3" id="KW-0677">Repeat</keyword>
<dbReference type="InterPro" id="IPR011004">
    <property type="entry name" value="Trimer_LpxA-like_sf"/>
</dbReference>
<name>A0ABW1T931_9LACO</name>
<dbReference type="InterPro" id="IPR039369">
    <property type="entry name" value="LacA-like"/>
</dbReference>
<proteinExistence type="inferred from homology"/>
<keyword evidence="8" id="KW-1185">Reference proteome</keyword>
<sequence length="202" mass="22809">MTEDMHNGNLYLPDDEAILKRQEAAQELLYDYNRTRPGEHEKRQQLLKKMFAKIGDDCYIEPPLNSNWGGSHLNFGDHIYANYNLTAVDDTYIYVGDYTMFGPNVTLASAAHPVLPELRKKAYQYNLPIKIGRNCWFGAGVIVLPGITIGDNSVIGAGSIVTKDVPANVVAVGNPCHILRKITDKDHKYYTHNREIDWSKIN</sequence>
<evidence type="ECO:0000256" key="3">
    <source>
        <dbReference type="ARBA" id="ARBA00022737"/>
    </source>
</evidence>
<comment type="similarity">
    <text evidence="1 5">Belongs to the transferase hexapeptide repeat family.</text>
</comment>
<dbReference type="PANTHER" id="PTHR43017:SF1">
    <property type="entry name" value="ACETYLTRANSFERASE YJL218W-RELATED"/>
    <property type="match status" value="1"/>
</dbReference>
<comment type="caution">
    <text evidence="7">The sequence shown here is derived from an EMBL/GenBank/DDBJ whole genome shotgun (WGS) entry which is preliminary data.</text>
</comment>
<dbReference type="PANTHER" id="PTHR43017">
    <property type="entry name" value="GALACTOSIDE O-ACETYLTRANSFERASE"/>
    <property type="match status" value="1"/>
</dbReference>
<dbReference type="CDD" id="cd03357">
    <property type="entry name" value="LbH_MAT_GAT"/>
    <property type="match status" value="1"/>
</dbReference>
<dbReference type="EC" id="2.3.1.-" evidence="5"/>
<evidence type="ECO:0000313" key="8">
    <source>
        <dbReference type="Proteomes" id="UP001596190"/>
    </source>
</evidence>
<protein>
    <recommendedName>
        <fullName evidence="5">Acetyltransferase</fullName>
        <ecNumber evidence="5">2.3.1.-</ecNumber>
    </recommendedName>
</protein>
<evidence type="ECO:0000256" key="5">
    <source>
        <dbReference type="RuleBase" id="RU367021"/>
    </source>
</evidence>
<dbReference type="SMART" id="SM01266">
    <property type="entry name" value="Mac"/>
    <property type="match status" value="1"/>
</dbReference>
<keyword evidence="2 5" id="KW-0808">Transferase</keyword>
<accession>A0ABW1T931</accession>
<dbReference type="InterPro" id="IPR001451">
    <property type="entry name" value="Hexapep"/>
</dbReference>
<dbReference type="InterPro" id="IPR024688">
    <property type="entry name" value="Mac_dom"/>
</dbReference>
<feature type="domain" description="Maltose/galactoside acetyltransferase" evidence="6">
    <location>
        <begin position="2"/>
        <end position="56"/>
    </location>
</feature>
<gene>
    <name evidence="7" type="ORF">ACFP1H_02880</name>
</gene>
<evidence type="ECO:0000256" key="4">
    <source>
        <dbReference type="ARBA" id="ARBA00023315"/>
    </source>
</evidence>
<evidence type="ECO:0000313" key="7">
    <source>
        <dbReference type="EMBL" id="MFC6253546.1"/>
    </source>
</evidence>
<evidence type="ECO:0000256" key="2">
    <source>
        <dbReference type="ARBA" id="ARBA00022679"/>
    </source>
</evidence>
<dbReference type="Proteomes" id="UP001596190">
    <property type="component" value="Unassembled WGS sequence"/>
</dbReference>
<dbReference type="RefSeq" id="WP_198418926.1">
    <property type="nucleotide sequence ID" value="NZ_BJDO01000007.1"/>
</dbReference>
<dbReference type="Pfam" id="PF14602">
    <property type="entry name" value="Hexapep_2"/>
    <property type="match status" value="1"/>
</dbReference>
<dbReference type="GO" id="GO:0016746">
    <property type="term" value="F:acyltransferase activity"/>
    <property type="evidence" value="ECO:0007669"/>
    <property type="project" value="UniProtKB-KW"/>
</dbReference>
<evidence type="ECO:0000259" key="6">
    <source>
        <dbReference type="SMART" id="SM01266"/>
    </source>
</evidence>
<dbReference type="EMBL" id="JBHSSA010000029">
    <property type="protein sequence ID" value="MFC6253546.1"/>
    <property type="molecule type" value="Genomic_DNA"/>
</dbReference>
<reference evidence="8" key="1">
    <citation type="journal article" date="2019" name="Int. J. Syst. Evol. Microbiol.">
        <title>The Global Catalogue of Microorganisms (GCM) 10K type strain sequencing project: providing services to taxonomists for standard genome sequencing and annotation.</title>
        <authorList>
            <consortium name="The Broad Institute Genomics Platform"/>
            <consortium name="The Broad Institute Genome Sequencing Center for Infectious Disease"/>
            <person name="Wu L."/>
            <person name="Ma J."/>
        </authorList>
    </citation>
    <scope>NUCLEOTIDE SEQUENCE [LARGE SCALE GENOMIC DNA]</scope>
    <source>
        <strain evidence="8">CCM 8950</strain>
    </source>
</reference>
<dbReference type="Pfam" id="PF12464">
    <property type="entry name" value="Mac"/>
    <property type="match status" value="1"/>
</dbReference>